<reference evidence="1 2" key="1">
    <citation type="journal article" date="2016" name="Nat. Commun.">
        <title>Extremotolerant tardigrade genome and improved radiotolerance of human cultured cells by tardigrade-unique protein.</title>
        <authorList>
            <person name="Hashimoto T."/>
            <person name="Horikawa D.D."/>
            <person name="Saito Y."/>
            <person name="Kuwahara H."/>
            <person name="Kozuka-Hata H."/>
            <person name="Shin-I T."/>
            <person name="Minakuchi Y."/>
            <person name="Ohishi K."/>
            <person name="Motoyama A."/>
            <person name="Aizu T."/>
            <person name="Enomoto A."/>
            <person name="Kondo K."/>
            <person name="Tanaka S."/>
            <person name="Hara Y."/>
            <person name="Koshikawa S."/>
            <person name="Sagara H."/>
            <person name="Miura T."/>
            <person name="Yokobori S."/>
            <person name="Miyagawa K."/>
            <person name="Suzuki Y."/>
            <person name="Kubo T."/>
            <person name="Oyama M."/>
            <person name="Kohara Y."/>
            <person name="Fujiyama A."/>
            <person name="Arakawa K."/>
            <person name="Katayama T."/>
            <person name="Toyoda A."/>
            <person name="Kunieda T."/>
        </authorList>
    </citation>
    <scope>NUCLEOTIDE SEQUENCE [LARGE SCALE GENOMIC DNA]</scope>
    <source>
        <strain evidence="1 2">YOKOZUNA-1</strain>
    </source>
</reference>
<organism evidence="1 2">
    <name type="scientific">Ramazzottius varieornatus</name>
    <name type="common">Water bear</name>
    <name type="synonym">Tardigrade</name>
    <dbReference type="NCBI Taxonomy" id="947166"/>
    <lineage>
        <taxon>Eukaryota</taxon>
        <taxon>Metazoa</taxon>
        <taxon>Ecdysozoa</taxon>
        <taxon>Tardigrada</taxon>
        <taxon>Eutardigrada</taxon>
        <taxon>Parachela</taxon>
        <taxon>Hypsibioidea</taxon>
        <taxon>Ramazzottiidae</taxon>
        <taxon>Ramazzottius</taxon>
    </lineage>
</organism>
<dbReference type="AlphaFoldDB" id="A0A1D1UQD9"/>
<dbReference type="Proteomes" id="UP000186922">
    <property type="component" value="Unassembled WGS sequence"/>
</dbReference>
<evidence type="ECO:0000313" key="1">
    <source>
        <dbReference type="EMBL" id="GAU89487.1"/>
    </source>
</evidence>
<comment type="caution">
    <text evidence="1">The sequence shown here is derived from an EMBL/GenBank/DDBJ whole genome shotgun (WGS) entry which is preliminary data.</text>
</comment>
<protein>
    <submittedName>
        <fullName evidence="1">Uncharacterized protein</fullName>
    </submittedName>
</protein>
<gene>
    <name evidence="1" type="primary">RvY_02034-1</name>
    <name evidence="1" type="synonym">RvY_02034.1</name>
    <name evidence="1" type="ORF">RvY_02034</name>
</gene>
<sequence length="109" mass="12047">MVLSGPLGKEVGLQGYKVVEDLAGSDDGTLSDMYMEPRPRRRSDLLNLKIGSSRLSNGVLNFVQVPPPHTGEAMPEVMKRTFKCYKIERRTNFITTDNASNSGTAMELL</sequence>
<dbReference type="EMBL" id="BDGG01000001">
    <property type="protein sequence ID" value="GAU89487.1"/>
    <property type="molecule type" value="Genomic_DNA"/>
</dbReference>
<evidence type="ECO:0000313" key="2">
    <source>
        <dbReference type="Proteomes" id="UP000186922"/>
    </source>
</evidence>
<accession>A0A1D1UQD9</accession>
<keyword evidence="2" id="KW-1185">Reference proteome</keyword>
<name>A0A1D1UQD9_RAMVA</name>
<proteinExistence type="predicted"/>
<dbReference type="OrthoDB" id="1607513at2759"/>